<feature type="compositionally biased region" description="Pro residues" evidence="1">
    <location>
        <begin position="114"/>
        <end position="125"/>
    </location>
</feature>
<keyword evidence="2" id="KW-0812">Transmembrane</keyword>
<gene>
    <name evidence="3" type="ORF">ENV52_07235</name>
</gene>
<feature type="transmembrane region" description="Helical" evidence="2">
    <location>
        <begin position="40"/>
        <end position="61"/>
    </location>
</feature>
<dbReference type="EMBL" id="DTGR01000118">
    <property type="protein sequence ID" value="HHS29476.1"/>
    <property type="molecule type" value="Genomic_DNA"/>
</dbReference>
<reference evidence="3" key="1">
    <citation type="journal article" date="2020" name="mSystems">
        <title>Genome- and Community-Level Interaction Insights into Carbon Utilization and Element Cycling Functions of Hydrothermarchaeota in Hydrothermal Sediment.</title>
        <authorList>
            <person name="Zhou Z."/>
            <person name="Liu Y."/>
            <person name="Xu W."/>
            <person name="Pan J."/>
            <person name="Luo Z.H."/>
            <person name="Li M."/>
        </authorList>
    </citation>
    <scope>NUCLEOTIDE SEQUENCE [LARGE SCALE GENOMIC DNA]</scope>
    <source>
        <strain evidence="3">SpSt-767</strain>
    </source>
</reference>
<keyword evidence="2" id="KW-0472">Membrane</keyword>
<evidence type="ECO:0000256" key="2">
    <source>
        <dbReference type="SAM" id="Phobius"/>
    </source>
</evidence>
<name>A0A7V6A3V2_9BACT</name>
<organism evidence="3">
    <name type="scientific">Desulfobacca acetoxidans</name>
    <dbReference type="NCBI Taxonomy" id="60893"/>
    <lineage>
        <taxon>Bacteria</taxon>
        <taxon>Pseudomonadati</taxon>
        <taxon>Thermodesulfobacteriota</taxon>
        <taxon>Desulfobaccia</taxon>
        <taxon>Desulfobaccales</taxon>
        <taxon>Desulfobaccaceae</taxon>
        <taxon>Desulfobacca</taxon>
    </lineage>
</organism>
<sequence>MLPTILFILGAYGLYALAVVWCQWQRSRFLGRRGKGRPRWLTLAGGAVFLGVFLTLLFWLAPANTDQKVSLAGILGVSEAEVGLAKQADLRAASLHIDQTPANGQPAYALLHPESPPSLQPPAKPPVGKNLHKLKGKQASELQRTKMEARLNKKDKAAGKIRAKKKKASQPTTMNSTQSGNSNG</sequence>
<feature type="compositionally biased region" description="Basic residues" evidence="1">
    <location>
        <begin position="159"/>
        <end position="168"/>
    </location>
</feature>
<evidence type="ECO:0000313" key="3">
    <source>
        <dbReference type="EMBL" id="HHS29476.1"/>
    </source>
</evidence>
<feature type="compositionally biased region" description="Basic and acidic residues" evidence="1">
    <location>
        <begin position="143"/>
        <end position="158"/>
    </location>
</feature>
<accession>A0A7V6A3V2</accession>
<feature type="compositionally biased region" description="Polar residues" evidence="1">
    <location>
        <begin position="169"/>
        <end position="184"/>
    </location>
</feature>
<feature type="transmembrane region" description="Helical" evidence="2">
    <location>
        <begin position="6"/>
        <end position="24"/>
    </location>
</feature>
<evidence type="ECO:0000256" key="1">
    <source>
        <dbReference type="SAM" id="MobiDB-lite"/>
    </source>
</evidence>
<dbReference type="AlphaFoldDB" id="A0A7V6A3V2"/>
<feature type="region of interest" description="Disordered" evidence="1">
    <location>
        <begin position="111"/>
        <end position="184"/>
    </location>
</feature>
<proteinExistence type="predicted"/>
<comment type="caution">
    <text evidence="3">The sequence shown here is derived from an EMBL/GenBank/DDBJ whole genome shotgun (WGS) entry which is preliminary data.</text>
</comment>
<protein>
    <submittedName>
        <fullName evidence="3">Uncharacterized protein</fullName>
    </submittedName>
</protein>
<keyword evidence="2" id="KW-1133">Transmembrane helix</keyword>